<sequence>MPDERRRNPRVPAHLNVLLLRTGLRPRSCRVLDVSPGGLFLEYAVSRGPQHADEPPPPENGETVEVRLLVRDGETPEHFTLGGRVTHLTPSGLGVLFDQPQPVLMGRLLRSEPAPVDRDPAATGPALPQPPPREENAMPGRTAFYAVLAIAVLGLALALSQWLTTGGMRQELDNLETAYAALSTELEQLRSRQSELVALTRTLADMGRQMDSISASMGELRSGTERPPTPAPAAVVETGPASTTAAAPVPDESPASEPAPAAGPWQINLITLGNREAAAAFAERARARGVPAEPRPVTRADQTLWRVSVPGFPDAEAASVKARDYQERLGLEGAWVSRR</sequence>
<feature type="compositionally biased region" description="Low complexity" evidence="1">
    <location>
        <begin position="232"/>
        <end position="261"/>
    </location>
</feature>
<feature type="domain" description="SPOR" evidence="3">
    <location>
        <begin position="259"/>
        <end position="338"/>
    </location>
</feature>
<dbReference type="Proteomes" id="UP000252707">
    <property type="component" value="Unassembled WGS sequence"/>
</dbReference>
<keyword evidence="5" id="KW-1185">Reference proteome</keyword>
<keyword evidence="2" id="KW-1133">Transmembrane helix</keyword>
<gene>
    <name evidence="4" type="ORF">DFQ59_102107</name>
</gene>
<dbReference type="GO" id="GO:0035438">
    <property type="term" value="F:cyclic-di-GMP binding"/>
    <property type="evidence" value="ECO:0007669"/>
    <property type="project" value="InterPro"/>
</dbReference>
<dbReference type="OrthoDB" id="7063880at2"/>
<reference evidence="4 5" key="1">
    <citation type="submission" date="2018-07" db="EMBL/GenBank/DDBJ databases">
        <title>Genomic Encyclopedia of Type Strains, Phase IV (KMG-IV): sequencing the most valuable type-strain genomes for metagenomic binning, comparative biology and taxonomic classification.</title>
        <authorList>
            <person name="Goeker M."/>
        </authorList>
    </citation>
    <scope>NUCLEOTIDE SEQUENCE [LARGE SCALE GENOMIC DNA]</scope>
    <source>
        <strain evidence="4 5">DSM 26407</strain>
    </source>
</reference>
<comment type="caution">
    <text evidence="4">The sequence shown here is derived from an EMBL/GenBank/DDBJ whole genome shotgun (WGS) entry which is preliminary data.</text>
</comment>
<dbReference type="PROSITE" id="PS51724">
    <property type="entry name" value="SPOR"/>
    <property type="match status" value="1"/>
</dbReference>
<name>A0A369CCN1_9GAMM</name>
<dbReference type="InterPro" id="IPR007730">
    <property type="entry name" value="SPOR-like_dom"/>
</dbReference>
<protein>
    <submittedName>
        <fullName evidence="4">Sporulation related protein</fullName>
    </submittedName>
</protein>
<evidence type="ECO:0000259" key="3">
    <source>
        <dbReference type="PROSITE" id="PS51724"/>
    </source>
</evidence>
<feature type="transmembrane region" description="Helical" evidence="2">
    <location>
        <begin position="143"/>
        <end position="163"/>
    </location>
</feature>
<dbReference type="RefSeq" id="WP_147275176.1">
    <property type="nucleotide sequence ID" value="NZ_QPJY01000002.1"/>
</dbReference>
<accession>A0A369CCN1</accession>
<evidence type="ECO:0000313" key="5">
    <source>
        <dbReference type="Proteomes" id="UP000252707"/>
    </source>
</evidence>
<dbReference type="Gene3D" id="2.40.10.220">
    <property type="entry name" value="predicted glycosyltransferase like domains"/>
    <property type="match status" value="1"/>
</dbReference>
<dbReference type="Gene3D" id="3.30.70.1070">
    <property type="entry name" value="Sporulation related repeat"/>
    <property type="match status" value="1"/>
</dbReference>
<dbReference type="Pfam" id="PF05036">
    <property type="entry name" value="SPOR"/>
    <property type="match status" value="1"/>
</dbReference>
<dbReference type="Pfam" id="PF07238">
    <property type="entry name" value="PilZ"/>
    <property type="match status" value="1"/>
</dbReference>
<dbReference type="SUPFAM" id="SSF110997">
    <property type="entry name" value="Sporulation related repeat"/>
    <property type="match status" value="1"/>
</dbReference>
<evidence type="ECO:0000256" key="2">
    <source>
        <dbReference type="SAM" id="Phobius"/>
    </source>
</evidence>
<dbReference type="GO" id="GO:0042834">
    <property type="term" value="F:peptidoglycan binding"/>
    <property type="evidence" value="ECO:0007669"/>
    <property type="project" value="InterPro"/>
</dbReference>
<feature type="region of interest" description="Disordered" evidence="1">
    <location>
        <begin position="218"/>
        <end position="261"/>
    </location>
</feature>
<organism evidence="4 5">
    <name type="scientific">Thioalbus denitrificans</name>
    <dbReference type="NCBI Taxonomy" id="547122"/>
    <lineage>
        <taxon>Bacteria</taxon>
        <taxon>Pseudomonadati</taxon>
        <taxon>Pseudomonadota</taxon>
        <taxon>Gammaproteobacteria</taxon>
        <taxon>Chromatiales</taxon>
        <taxon>Ectothiorhodospiraceae</taxon>
        <taxon>Thioalbus</taxon>
    </lineage>
</organism>
<evidence type="ECO:0000256" key="1">
    <source>
        <dbReference type="SAM" id="MobiDB-lite"/>
    </source>
</evidence>
<keyword evidence="2" id="KW-0472">Membrane</keyword>
<evidence type="ECO:0000313" key="4">
    <source>
        <dbReference type="EMBL" id="RCX31760.1"/>
    </source>
</evidence>
<dbReference type="InterPro" id="IPR036680">
    <property type="entry name" value="SPOR-like_sf"/>
</dbReference>
<dbReference type="AlphaFoldDB" id="A0A369CCN1"/>
<keyword evidence="2" id="KW-0812">Transmembrane</keyword>
<dbReference type="InterPro" id="IPR009875">
    <property type="entry name" value="PilZ_domain"/>
</dbReference>
<proteinExistence type="predicted"/>
<dbReference type="SUPFAM" id="SSF141371">
    <property type="entry name" value="PilZ domain-like"/>
    <property type="match status" value="1"/>
</dbReference>
<dbReference type="EMBL" id="QPJY01000002">
    <property type="protein sequence ID" value="RCX31760.1"/>
    <property type="molecule type" value="Genomic_DNA"/>
</dbReference>
<feature type="region of interest" description="Disordered" evidence="1">
    <location>
        <begin position="113"/>
        <end position="138"/>
    </location>
</feature>